<keyword evidence="2" id="KW-1185">Reference proteome</keyword>
<protein>
    <submittedName>
        <fullName evidence="1">Uncharacterized protein</fullName>
    </submittedName>
</protein>
<dbReference type="AlphaFoldDB" id="A0A9P5MPZ0"/>
<comment type="caution">
    <text evidence="1">The sequence shown here is derived from an EMBL/GenBank/DDBJ whole genome shotgun (WGS) entry which is preliminary data.</text>
</comment>
<dbReference type="OrthoDB" id="2322499at2759"/>
<organism evidence="1 2">
    <name type="scientific">Russula ochroleuca</name>
    <dbReference type="NCBI Taxonomy" id="152965"/>
    <lineage>
        <taxon>Eukaryota</taxon>
        <taxon>Fungi</taxon>
        <taxon>Dikarya</taxon>
        <taxon>Basidiomycota</taxon>
        <taxon>Agaricomycotina</taxon>
        <taxon>Agaricomycetes</taxon>
        <taxon>Russulales</taxon>
        <taxon>Russulaceae</taxon>
        <taxon>Russula</taxon>
    </lineage>
</organism>
<sequence length="397" mass="46141">MCRCQAYSIIVYWEKDQNADRSTKSSVRMKRFKDIKARFLQLGYPVKDVNQLRRHREVRTGEPMSDRVWQRVEPILRPVINEARDQRLIIEGPDRYRERRHWIVKTYSTGLPGLSPILMALSPTPTRFLYQDQGLADVLARNTDDRFSFQYQFFEAIHRVRAEVRLRKQERARHLRSLLPQTDVFKDATDDEAIALATSVYKCSDCGLSASGLHMLAHDCNGARKPGVFHPQLNEPGRETVKMLLRLLGLRSETTTLELDRRNDRFVCMDCPRVSLLQNGIEVLGRYVRDWRSCATHAVDSTCELGNMYGREWHLVGAAETAGLSWEESSIAQAFGCLRCPKRFARFGVVQWYTKVSAVREHVEKEHGKKTPLEGEDFFYNLETRRLGHKSWMEMDK</sequence>
<evidence type="ECO:0000313" key="1">
    <source>
        <dbReference type="EMBL" id="KAF8466561.1"/>
    </source>
</evidence>
<dbReference type="EMBL" id="WHVB01000040">
    <property type="protein sequence ID" value="KAF8466561.1"/>
    <property type="molecule type" value="Genomic_DNA"/>
</dbReference>
<proteinExistence type="predicted"/>
<evidence type="ECO:0000313" key="2">
    <source>
        <dbReference type="Proteomes" id="UP000759537"/>
    </source>
</evidence>
<accession>A0A9P5MPZ0</accession>
<reference evidence="1" key="2">
    <citation type="journal article" date="2020" name="Nat. Commun.">
        <title>Large-scale genome sequencing of mycorrhizal fungi provides insights into the early evolution of symbiotic traits.</title>
        <authorList>
            <person name="Miyauchi S."/>
            <person name="Kiss E."/>
            <person name="Kuo A."/>
            <person name="Drula E."/>
            <person name="Kohler A."/>
            <person name="Sanchez-Garcia M."/>
            <person name="Morin E."/>
            <person name="Andreopoulos B."/>
            <person name="Barry K.W."/>
            <person name="Bonito G."/>
            <person name="Buee M."/>
            <person name="Carver A."/>
            <person name="Chen C."/>
            <person name="Cichocki N."/>
            <person name="Clum A."/>
            <person name="Culley D."/>
            <person name="Crous P.W."/>
            <person name="Fauchery L."/>
            <person name="Girlanda M."/>
            <person name="Hayes R.D."/>
            <person name="Keri Z."/>
            <person name="LaButti K."/>
            <person name="Lipzen A."/>
            <person name="Lombard V."/>
            <person name="Magnuson J."/>
            <person name="Maillard F."/>
            <person name="Murat C."/>
            <person name="Nolan M."/>
            <person name="Ohm R.A."/>
            <person name="Pangilinan J."/>
            <person name="Pereira M.F."/>
            <person name="Perotto S."/>
            <person name="Peter M."/>
            <person name="Pfister S."/>
            <person name="Riley R."/>
            <person name="Sitrit Y."/>
            <person name="Stielow J.B."/>
            <person name="Szollosi G."/>
            <person name="Zifcakova L."/>
            <person name="Stursova M."/>
            <person name="Spatafora J.W."/>
            <person name="Tedersoo L."/>
            <person name="Vaario L.M."/>
            <person name="Yamada A."/>
            <person name="Yan M."/>
            <person name="Wang P."/>
            <person name="Xu J."/>
            <person name="Bruns T."/>
            <person name="Baldrian P."/>
            <person name="Vilgalys R."/>
            <person name="Dunand C."/>
            <person name="Henrissat B."/>
            <person name="Grigoriev I.V."/>
            <person name="Hibbett D."/>
            <person name="Nagy L.G."/>
            <person name="Martin F.M."/>
        </authorList>
    </citation>
    <scope>NUCLEOTIDE SEQUENCE</scope>
    <source>
        <strain evidence="1">Prilba</strain>
    </source>
</reference>
<dbReference type="Proteomes" id="UP000759537">
    <property type="component" value="Unassembled WGS sequence"/>
</dbReference>
<name>A0A9P5MPZ0_9AGAM</name>
<reference evidence="1" key="1">
    <citation type="submission" date="2019-10" db="EMBL/GenBank/DDBJ databases">
        <authorList>
            <consortium name="DOE Joint Genome Institute"/>
            <person name="Kuo A."/>
            <person name="Miyauchi S."/>
            <person name="Kiss E."/>
            <person name="Drula E."/>
            <person name="Kohler A."/>
            <person name="Sanchez-Garcia M."/>
            <person name="Andreopoulos B."/>
            <person name="Barry K.W."/>
            <person name="Bonito G."/>
            <person name="Buee M."/>
            <person name="Carver A."/>
            <person name="Chen C."/>
            <person name="Cichocki N."/>
            <person name="Clum A."/>
            <person name="Culley D."/>
            <person name="Crous P.W."/>
            <person name="Fauchery L."/>
            <person name="Girlanda M."/>
            <person name="Hayes R."/>
            <person name="Keri Z."/>
            <person name="LaButti K."/>
            <person name="Lipzen A."/>
            <person name="Lombard V."/>
            <person name="Magnuson J."/>
            <person name="Maillard F."/>
            <person name="Morin E."/>
            <person name="Murat C."/>
            <person name="Nolan M."/>
            <person name="Ohm R."/>
            <person name="Pangilinan J."/>
            <person name="Pereira M."/>
            <person name="Perotto S."/>
            <person name="Peter M."/>
            <person name="Riley R."/>
            <person name="Sitrit Y."/>
            <person name="Stielow B."/>
            <person name="Szollosi G."/>
            <person name="Zifcakova L."/>
            <person name="Stursova M."/>
            <person name="Spatafora J.W."/>
            <person name="Tedersoo L."/>
            <person name="Vaario L.-M."/>
            <person name="Yamada A."/>
            <person name="Yan M."/>
            <person name="Wang P."/>
            <person name="Xu J."/>
            <person name="Bruns T."/>
            <person name="Baldrian P."/>
            <person name="Vilgalys R."/>
            <person name="Henrissat B."/>
            <person name="Grigoriev I.V."/>
            <person name="Hibbett D."/>
            <person name="Nagy L.G."/>
            <person name="Martin F.M."/>
        </authorList>
    </citation>
    <scope>NUCLEOTIDE SEQUENCE</scope>
    <source>
        <strain evidence="1">Prilba</strain>
    </source>
</reference>
<gene>
    <name evidence="1" type="ORF">DFH94DRAFT_780573</name>
</gene>